<dbReference type="InterPro" id="IPR027417">
    <property type="entry name" value="P-loop_NTPase"/>
</dbReference>
<sequence>MFGSTRLTSILGVSLKDDSAESLIAYTRSLAKLGLSVMLINPGSKVPLDMRTAKEKEKDLAAGITGSGLHIATTDTRRLKSYITRAMADPDKKRAKTTPAPVGRPNLAVRLRGSGYVVADADTPGEVESLQKFLGYPGGRPVSPTVTTPGSADGSHHGGGHWWFKLPPAMELDYDVLPSVMKLGEGDQFSLYVGDAYVLIPPSARPEGTYDLVAPDTPAGLPMVAALSSAQKQGTARLEQRAEREEKREEVKEQREQAAAQGMELPDDDFDTQVADWNRSMPWCEILSPAGWVDTGTVDQCTCEIWTAPGAHSSPKSATAHGPGCTLPTTDTSNPPLHVWTDNAGEPLESFIRERGTKTISKLNVFALLAYDGDLSKACTAAGFSREMTGQILERSERVANEAAPVDKELPEVVLTPETVVSVRREEDWEYPREWTSPELVGVVTATGADVFESWGTSPARYMASRLPSLGSLSSFKDMPLPEFLIEGFIQQGGLAAVIGKPGQGKTGVVVDMAASIAAGVSWHRHATKQAKVLYVAAEGATGVAARFRAWQEKTGLDIENDIFIVPENIPANEHLEWWVALTREVIIRGVGLVVFDTFARLVEDIEENSAKEVGQVVSKLDRLKALTGATVLIVHHTAKANDEARGSGALLGALDSQILITHEMADGGEFPKDNDAPDYPGEPLTALVTKQKNAAEGESVELCKVDCNGVLVMTDLAGHVGPARFADVGADLMRTPEPVSKTWERIREYMRGTAIKVKISNIMRNIGPDSARANWTSKQWRNHLEDAISYGIKNAQVEENGAVYELI</sequence>
<feature type="domain" description="DNA primase/polymerase bifunctional N-terminal" evidence="2">
    <location>
        <begin position="30"/>
        <end position="222"/>
    </location>
</feature>
<keyword evidence="3" id="KW-0547">Nucleotide-binding</keyword>
<name>A0A649VQ43_9CAUD</name>
<feature type="region of interest" description="Disordered" evidence="1">
    <location>
        <begin position="311"/>
        <end position="333"/>
    </location>
</feature>
<dbReference type="EMBL" id="MN586033">
    <property type="protein sequence ID" value="QGJ94165.1"/>
    <property type="molecule type" value="Genomic_DNA"/>
</dbReference>
<dbReference type="GO" id="GO:0004386">
    <property type="term" value="F:helicase activity"/>
    <property type="evidence" value="ECO:0007669"/>
    <property type="project" value="UniProtKB-KW"/>
</dbReference>
<proteinExistence type="predicted"/>
<gene>
    <name evidence="3" type="primary">33</name>
    <name evidence="3" type="ORF">SEA_EMIROSE_33</name>
</gene>
<accession>A0A649VQ43</accession>
<dbReference type="SUPFAM" id="SSF56747">
    <property type="entry name" value="Prim-pol domain"/>
    <property type="match status" value="1"/>
</dbReference>
<evidence type="ECO:0000313" key="3">
    <source>
        <dbReference type="EMBL" id="QGJ94165.1"/>
    </source>
</evidence>
<dbReference type="RefSeq" id="YP_010754300.1">
    <property type="nucleotide sequence ID" value="NC_073458.1"/>
</dbReference>
<keyword evidence="3" id="KW-0067">ATP-binding</keyword>
<organism evidence="3 4">
    <name type="scientific">Corynebacterium phage EmiRose</name>
    <dbReference type="NCBI Taxonomy" id="2565372"/>
    <lineage>
        <taxon>Viruses</taxon>
        <taxon>Duplodnaviria</taxon>
        <taxon>Heunggongvirae</taxon>
        <taxon>Uroviricota</taxon>
        <taxon>Caudoviricetes</taxon>
        <taxon>Emirosevirus</taxon>
        <taxon>Emirosevirus emirose</taxon>
    </lineage>
</organism>
<keyword evidence="4" id="KW-1185">Reference proteome</keyword>
<feature type="region of interest" description="Disordered" evidence="1">
    <location>
        <begin position="230"/>
        <end position="261"/>
    </location>
</feature>
<dbReference type="GeneID" id="80018886"/>
<keyword evidence="3" id="KW-0347">Helicase</keyword>
<dbReference type="InterPro" id="IPR015330">
    <property type="entry name" value="DNA_primase/pol_bifunc_N"/>
</dbReference>
<dbReference type="Proteomes" id="UP000427166">
    <property type="component" value="Segment"/>
</dbReference>
<keyword evidence="3" id="KW-0378">Hydrolase</keyword>
<feature type="compositionally biased region" description="Basic and acidic residues" evidence="1">
    <location>
        <begin position="238"/>
        <end position="256"/>
    </location>
</feature>
<dbReference type="KEGG" id="vg:80018886"/>
<evidence type="ECO:0000256" key="1">
    <source>
        <dbReference type="SAM" id="MobiDB-lite"/>
    </source>
</evidence>
<reference evidence="3 4" key="1">
    <citation type="submission" date="2019-10" db="EMBL/GenBank/DDBJ databases">
        <authorList>
            <person name="Davis E.R."/>
            <person name="Mohamed A."/>
            <person name="Ilzat A."/>
            <person name="Sivanathan V."/>
            <person name="Garlena R.A."/>
            <person name="Russell D.A."/>
            <person name="Pope W.H."/>
            <person name="Jacobs-Sera D."/>
            <person name="Hatfull G.F."/>
        </authorList>
    </citation>
    <scope>NUCLEOTIDE SEQUENCE [LARGE SCALE GENOMIC DNA]</scope>
</reference>
<evidence type="ECO:0000259" key="2">
    <source>
        <dbReference type="Pfam" id="PF09250"/>
    </source>
</evidence>
<protein>
    <submittedName>
        <fullName evidence="3">DsDNA helicase</fullName>
    </submittedName>
</protein>
<dbReference type="Pfam" id="PF09250">
    <property type="entry name" value="Prim-Pol"/>
    <property type="match status" value="1"/>
</dbReference>
<evidence type="ECO:0000313" key="4">
    <source>
        <dbReference type="Proteomes" id="UP000427166"/>
    </source>
</evidence>
<dbReference type="SUPFAM" id="SSF52540">
    <property type="entry name" value="P-loop containing nucleoside triphosphate hydrolases"/>
    <property type="match status" value="1"/>
</dbReference>
<dbReference type="Gene3D" id="3.40.50.300">
    <property type="entry name" value="P-loop containing nucleotide triphosphate hydrolases"/>
    <property type="match status" value="1"/>
</dbReference>
<dbReference type="Pfam" id="PF13481">
    <property type="entry name" value="AAA_25"/>
    <property type="match status" value="1"/>
</dbReference>